<dbReference type="Pfam" id="PF20431">
    <property type="entry name" value="E_motif"/>
    <property type="match status" value="1"/>
</dbReference>
<dbReference type="InterPro" id="IPR002885">
    <property type="entry name" value="PPR_rpt"/>
</dbReference>
<dbReference type="Gramene" id="RZC55041">
    <property type="protein sequence ID" value="RZC55041"/>
    <property type="gene ID" value="C5167_013898"/>
</dbReference>
<evidence type="ECO:0000256" key="2">
    <source>
        <dbReference type="PROSITE-ProRule" id="PRU00708"/>
    </source>
</evidence>
<dbReference type="FunFam" id="1.25.40.10:FF:000073">
    <property type="entry name" value="Pentatricopeptide repeat-containing protein chloroplastic"/>
    <property type="match status" value="1"/>
</dbReference>
<dbReference type="FunFam" id="1.25.40.10:FF:000442">
    <property type="entry name" value="Pentatricopeptide repeat-containing protein At3g49710"/>
    <property type="match status" value="1"/>
</dbReference>
<evidence type="ECO:0000256" key="1">
    <source>
        <dbReference type="ARBA" id="ARBA00022737"/>
    </source>
</evidence>
<dbReference type="FunFam" id="1.25.40.10:FF:000780">
    <property type="entry name" value="Pentatricopeptide repeat-containing protein isoform A"/>
    <property type="match status" value="1"/>
</dbReference>
<dbReference type="SUPFAM" id="SSF48452">
    <property type="entry name" value="TPR-like"/>
    <property type="match status" value="1"/>
</dbReference>
<organism evidence="4 5">
    <name type="scientific">Papaver somniferum</name>
    <name type="common">Opium poppy</name>
    <dbReference type="NCBI Taxonomy" id="3469"/>
    <lineage>
        <taxon>Eukaryota</taxon>
        <taxon>Viridiplantae</taxon>
        <taxon>Streptophyta</taxon>
        <taxon>Embryophyta</taxon>
        <taxon>Tracheophyta</taxon>
        <taxon>Spermatophyta</taxon>
        <taxon>Magnoliopsida</taxon>
        <taxon>Ranunculales</taxon>
        <taxon>Papaveraceae</taxon>
        <taxon>Papaveroideae</taxon>
        <taxon>Papaver</taxon>
    </lineage>
</organism>
<dbReference type="Gene3D" id="1.25.40.10">
    <property type="entry name" value="Tetratricopeptide repeat domain"/>
    <property type="match status" value="6"/>
</dbReference>
<dbReference type="Pfam" id="PF13041">
    <property type="entry name" value="PPR_2"/>
    <property type="match status" value="4"/>
</dbReference>
<dbReference type="InterPro" id="IPR046960">
    <property type="entry name" value="PPR_At4g14850-like_plant"/>
</dbReference>
<dbReference type="OMA" id="ETFVSMH"/>
<reference evidence="4 5" key="1">
    <citation type="journal article" date="2018" name="Science">
        <title>The opium poppy genome and morphinan production.</title>
        <authorList>
            <person name="Guo L."/>
            <person name="Winzer T."/>
            <person name="Yang X."/>
            <person name="Li Y."/>
            <person name="Ning Z."/>
            <person name="He Z."/>
            <person name="Teodor R."/>
            <person name="Lu Y."/>
            <person name="Bowser T.A."/>
            <person name="Graham I.A."/>
            <person name="Ye K."/>
        </authorList>
    </citation>
    <scope>NUCLEOTIDE SEQUENCE [LARGE SCALE GENOMIC DNA]</scope>
    <source>
        <strain evidence="5">cv. HN1</strain>
        <tissue evidence="4">Leaves</tissue>
    </source>
</reference>
<feature type="repeat" description="PPR" evidence="2">
    <location>
        <begin position="435"/>
        <end position="465"/>
    </location>
</feature>
<dbReference type="NCBIfam" id="TIGR00756">
    <property type="entry name" value="PPR"/>
    <property type="match status" value="6"/>
</dbReference>
<keyword evidence="1" id="KW-0677">Repeat</keyword>
<feature type="repeat" description="PPR" evidence="2">
    <location>
        <begin position="466"/>
        <end position="501"/>
    </location>
</feature>
<dbReference type="FunFam" id="1.25.40.10:FF:000366">
    <property type="entry name" value="Pentatricopeptide (PPR) repeat-containing protein"/>
    <property type="match status" value="1"/>
</dbReference>
<dbReference type="InterPro" id="IPR046848">
    <property type="entry name" value="E_motif"/>
</dbReference>
<accession>A0A4Y7J528</accession>
<dbReference type="PANTHER" id="PTHR47926">
    <property type="entry name" value="PENTATRICOPEPTIDE REPEAT-CONTAINING PROTEIN"/>
    <property type="match status" value="1"/>
</dbReference>
<dbReference type="InterPro" id="IPR032867">
    <property type="entry name" value="DYW_dom"/>
</dbReference>
<feature type="repeat" description="PPR" evidence="2">
    <location>
        <begin position="233"/>
        <end position="267"/>
    </location>
</feature>
<evidence type="ECO:0000313" key="5">
    <source>
        <dbReference type="Proteomes" id="UP000316621"/>
    </source>
</evidence>
<protein>
    <recommendedName>
        <fullName evidence="3">DYW domain-containing protein</fullName>
    </recommendedName>
</protein>
<feature type="domain" description="DYW" evidence="3">
    <location>
        <begin position="795"/>
        <end position="866"/>
    </location>
</feature>
<dbReference type="Proteomes" id="UP000316621">
    <property type="component" value="Chromosome 3"/>
</dbReference>
<dbReference type="AlphaFoldDB" id="A0A4Y7J528"/>
<dbReference type="Pfam" id="PF14432">
    <property type="entry name" value="DYW_deaminase"/>
    <property type="match status" value="1"/>
</dbReference>
<evidence type="ECO:0000259" key="3">
    <source>
        <dbReference type="Pfam" id="PF14432"/>
    </source>
</evidence>
<dbReference type="GO" id="GO:0003723">
    <property type="term" value="F:RNA binding"/>
    <property type="evidence" value="ECO:0007669"/>
    <property type="project" value="InterPro"/>
</dbReference>
<dbReference type="FunFam" id="1.25.40.10:FF:000031">
    <property type="entry name" value="Pentatricopeptide repeat-containing protein mitochondrial"/>
    <property type="match status" value="1"/>
</dbReference>
<evidence type="ECO:0000313" key="4">
    <source>
        <dbReference type="EMBL" id="RZC55041.1"/>
    </source>
</evidence>
<dbReference type="PANTHER" id="PTHR47926:SF370">
    <property type="entry name" value="DYW DOMAIN-CONTAINING PROTEIN"/>
    <property type="match status" value="1"/>
</dbReference>
<dbReference type="PROSITE" id="PS51375">
    <property type="entry name" value="PPR"/>
    <property type="match status" value="6"/>
</dbReference>
<keyword evidence="5" id="KW-1185">Reference proteome</keyword>
<sequence>MRYSQSLSEAMKICGKQRSILNAKKLHGHLISTGFISSVFLQNHLLNMYSNCGLIEDSSRVFNEIDNPNVFSWNTMINGLSDLGMIEKARQLFDEMPERDCVSWNTMMSCYFQNGKVEETIKVFFIMFKDYIYCPDLYSFSYVIKACGSLRLLKLGLVLHCLVEKFSYGEDPFIQVSILDMYVKCGAVDLADKVFKRIQSPSLFCWNNMVYGYSKAYGVGRAIELFEQMPERDTVSWNTIISILSQHGFGVNTLSMFMEMCAHGCEPNSVTYASVLSSCASILDVQWGRHIHARIVRSEPSLDVFVGSTLIDMYAKFGHLETAKRVFSNLPERNTVSWTSLIGGFAQFEFEEEALVLFDQMRKVAVASDQFTVATILGVCSSRKYTCFGTQLHAHSIKIGLDYAIPVSNALVIMYFKCDNIQMANHVFRHMPLRDIISWTAMISAYSQKGDIGSAREYFDKMPQRNVITWNSMLAAYIQHGHWEEGLKLYKVMLLQDNVMPDWVTFSTLFGACNDFASLRLGNQIIAQAVKSGFDSDVSVANGIVTMYSKCGQFEKARKVFDSIVYKDLVSWNAMITSYALNGQGKSVVQIFENMLTSGVIPDHISYIGLLSGCSHSGLVSEGKYYFNSMTKNHGILRSSEHYTCIVDLLGRAGFLEEAKKVIEEMPIQPDSAVWVALLSACCTHGDSKLAEYAVKHLQELDLKDSGSYVLLANVYAETGDLNGVVKVRAMMRDRGIRKNPGCSWIEVGNTVHVFTADDASHPQINEVHRMVEEVLKKIEDTGKYVKDYSSSRYRGCHSEKLAVAFGLIHLPSWMPIHVMKNLRICSDCHTVIKLTSLVTARELVVRDANRFHHFRNGTCSCEDYW</sequence>
<name>A0A4Y7J528_PAPSO</name>
<dbReference type="GO" id="GO:0009451">
    <property type="term" value="P:RNA modification"/>
    <property type="evidence" value="ECO:0007669"/>
    <property type="project" value="InterPro"/>
</dbReference>
<proteinExistence type="predicted"/>
<dbReference type="Pfam" id="PF01535">
    <property type="entry name" value="PPR"/>
    <property type="match status" value="5"/>
</dbReference>
<dbReference type="InterPro" id="IPR011990">
    <property type="entry name" value="TPR-like_helical_dom_sf"/>
</dbReference>
<dbReference type="EMBL" id="CM010717">
    <property type="protein sequence ID" value="RZC55041.1"/>
    <property type="molecule type" value="Genomic_DNA"/>
</dbReference>
<feature type="repeat" description="PPR" evidence="2">
    <location>
        <begin position="568"/>
        <end position="602"/>
    </location>
</feature>
<gene>
    <name evidence="4" type="ORF">C5167_013898</name>
</gene>
<dbReference type="GO" id="GO:0008270">
    <property type="term" value="F:zinc ion binding"/>
    <property type="evidence" value="ECO:0007669"/>
    <property type="project" value="InterPro"/>
</dbReference>
<dbReference type="FunFam" id="1.25.40.10:FF:001063">
    <property type="entry name" value="Pentatricopeptide repeat-containing protein isoform A"/>
    <property type="match status" value="1"/>
</dbReference>
<feature type="repeat" description="PPR" evidence="2">
    <location>
        <begin position="334"/>
        <end position="368"/>
    </location>
</feature>
<feature type="repeat" description="PPR" evidence="2">
    <location>
        <begin position="69"/>
        <end position="103"/>
    </location>
</feature>